<sequence length="58" mass="6787">MTWLEKHYGHHKRMLSVDHALYHWRALFQEVLIFGNSTSGKVVLLDGIVQLTERSSHI</sequence>
<dbReference type="InterPro" id="IPR037163">
    <property type="entry name" value="Spermidine_synt_N_sf"/>
</dbReference>
<keyword evidence="7" id="KW-1185">Reference proteome</keyword>
<accession>A0A7X3SMH0</accession>
<keyword evidence="3 4" id="KW-0620">Polyamine biosynthesis</keyword>
<gene>
    <name evidence="6" type="ORF">GR328_01930</name>
</gene>
<evidence type="ECO:0000313" key="7">
    <source>
        <dbReference type="Proteomes" id="UP000436483"/>
    </source>
</evidence>
<dbReference type="AlphaFoldDB" id="A0A7X3SMH0"/>
<evidence type="ECO:0000256" key="3">
    <source>
        <dbReference type="ARBA" id="ARBA00023115"/>
    </source>
</evidence>
<dbReference type="Proteomes" id="UP000436483">
    <property type="component" value="Unassembled WGS sequence"/>
</dbReference>
<dbReference type="RefSeq" id="WP_160882831.1">
    <property type="nucleotide sequence ID" value="NZ_WURB01000001.1"/>
</dbReference>
<feature type="domain" description="PABS" evidence="5">
    <location>
        <begin position="1"/>
        <end position="58"/>
    </location>
</feature>
<evidence type="ECO:0000256" key="2">
    <source>
        <dbReference type="ARBA" id="ARBA00022679"/>
    </source>
</evidence>
<evidence type="ECO:0000313" key="6">
    <source>
        <dbReference type="EMBL" id="MXQ10235.1"/>
    </source>
</evidence>
<evidence type="ECO:0000256" key="4">
    <source>
        <dbReference type="PROSITE-ProRule" id="PRU00354"/>
    </source>
</evidence>
<dbReference type="GO" id="GO:0016740">
    <property type="term" value="F:transferase activity"/>
    <property type="evidence" value="ECO:0007669"/>
    <property type="project" value="UniProtKB-UniRule"/>
</dbReference>
<reference evidence="6 7" key="2">
    <citation type="submission" date="2020-01" db="EMBL/GenBank/DDBJ databases">
        <title>Microvirga sp. nov., an arsenate reduction bacterium isolated from Tibet hotspring sediments.</title>
        <authorList>
            <person name="Xian W.-D."/>
            <person name="Li W.-J."/>
        </authorList>
    </citation>
    <scope>NUCLEOTIDE SEQUENCE [LARGE SCALE GENOMIC DNA]</scope>
    <source>
        <strain evidence="6 7">KCTC 23863</strain>
    </source>
</reference>
<keyword evidence="2 4" id="KW-0808">Transferase</keyword>
<name>A0A7X3SMH0_9HYPH</name>
<comment type="similarity">
    <text evidence="1">Belongs to the spermidine/spermine synthase family.</text>
</comment>
<evidence type="ECO:0000259" key="5">
    <source>
        <dbReference type="PROSITE" id="PS51006"/>
    </source>
</evidence>
<dbReference type="SUPFAM" id="SSF53335">
    <property type="entry name" value="S-adenosyl-L-methionine-dependent methyltransferases"/>
    <property type="match status" value="1"/>
</dbReference>
<evidence type="ECO:0000256" key="1">
    <source>
        <dbReference type="ARBA" id="ARBA00007867"/>
    </source>
</evidence>
<dbReference type="PROSITE" id="PS51006">
    <property type="entry name" value="PABS_2"/>
    <property type="match status" value="1"/>
</dbReference>
<dbReference type="InterPro" id="IPR035246">
    <property type="entry name" value="Spermidine_synt_N"/>
</dbReference>
<organism evidence="6 7">
    <name type="scientific">Microvirga makkahensis</name>
    <dbReference type="NCBI Taxonomy" id="1128670"/>
    <lineage>
        <taxon>Bacteria</taxon>
        <taxon>Pseudomonadati</taxon>
        <taxon>Pseudomonadota</taxon>
        <taxon>Alphaproteobacteria</taxon>
        <taxon>Hyphomicrobiales</taxon>
        <taxon>Methylobacteriaceae</taxon>
        <taxon>Microvirga</taxon>
    </lineage>
</organism>
<dbReference type="GO" id="GO:0006596">
    <property type="term" value="P:polyamine biosynthetic process"/>
    <property type="evidence" value="ECO:0007669"/>
    <property type="project" value="UniProtKB-UniRule"/>
</dbReference>
<dbReference type="EMBL" id="WURB01000001">
    <property type="protein sequence ID" value="MXQ10235.1"/>
    <property type="molecule type" value="Genomic_DNA"/>
</dbReference>
<dbReference type="Pfam" id="PF17284">
    <property type="entry name" value="Spermine_synt_N"/>
    <property type="match status" value="1"/>
</dbReference>
<dbReference type="InterPro" id="IPR030374">
    <property type="entry name" value="PABS"/>
</dbReference>
<dbReference type="Gene3D" id="2.30.140.10">
    <property type="entry name" value="Spermidine synthase, tetramerisation domain"/>
    <property type="match status" value="1"/>
</dbReference>
<dbReference type="OrthoDB" id="9793120at2"/>
<proteinExistence type="inferred from homology"/>
<protein>
    <recommendedName>
        <fullName evidence="5">PABS domain-containing protein</fullName>
    </recommendedName>
</protein>
<comment type="caution">
    <text evidence="4">Lacks conserved residue(s) required for the propagation of feature annotation.</text>
</comment>
<dbReference type="InterPro" id="IPR029063">
    <property type="entry name" value="SAM-dependent_MTases_sf"/>
</dbReference>
<comment type="caution">
    <text evidence="6">The sequence shown here is derived from an EMBL/GenBank/DDBJ whole genome shotgun (WGS) entry which is preliminary data.</text>
</comment>
<reference evidence="6 7" key="1">
    <citation type="submission" date="2019-12" db="EMBL/GenBank/DDBJ databases">
        <authorList>
            <person name="Yuan C.-G."/>
        </authorList>
    </citation>
    <scope>NUCLEOTIDE SEQUENCE [LARGE SCALE GENOMIC DNA]</scope>
    <source>
        <strain evidence="6 7">KCTC 23863</strain>
    </source>
</reference>